<evidence type="ECO:0000313" key="2">
    <source>
        <dbReference type="EMBL" id="OKY78239.1"/>
    </source>
</evidence>
<gene>
    <name evidence="2" type="ORF">BTN85_0726</name>
</gene>
<reference evidence="2" key="1">
    <citation type="submission" date="2016-12" db="EMBL/GenBank/DDBJ databases">
        <title>Discovery of methanogenic haloarchaea.</title>
        <authorList>
            <person name="Sorokin D.Y."/>
            <person name="Makarova K.S."/>
            <person name="Abbas B."/>
            <person name="Ferrer M."/>
            <person name="Golyshin P.N."/>
        </authorList>
    </citation>
    <scope>NUCLEOTIDE SEQUENCE [LARGE SCALE GENOMIC DNA]</scope>
    <source>
        <strain evidence="2">HMET1</strain>
    </source>
</reference>
<accession>A0A1Q6DV41</accession>
<name>A0A1Q6DV41_METT1</name>
<feature type="region of interest" description="Disordered" evidence="1">
    <location>
        <begin position="31"/>
        <end position="59"/>
    </location>
</feature>
<evidence type="ECO:0000313" key="3">
    <source>
        <dbReference type="Proteomes" id="UP000185744"/>
    </source>
</evidence>
<dbReference type="STRING" id="1903181.BTN85_0726"/>
<comment type="caution">
    <text evidence="2">The sequence shown here is derived from an EMBL/GenBank/DDBJ whole genome shotgun (WGS) entry which is preliminary data.</text>
</comment>
<protein>
    <submittedName>
        <fullName evidence="2">Uncharacterized protein</fullName>
    </submittedName>
</protein>
<dbReference type="EMBL" id="MSDW01000001">
    <property type="protein sequence ID" value="OKY78239.1"/>
    <property type="molecule type" value="Genomic_DNA"/>
</dbReference>
<keyword evidence="3" id="KW-1185">Reference proteome</keyword>
<organism evidence="2 3">
    <name type="scientific">Methanohalarchaeum thermophilum</name>
    <dbReference type="NCBI Taxonomy" id="1903181"/>
    <lineage>
        <taxon>Archaea</taxon>
        <taxon>Methanobacteriati</taxon>
        <taxon>Methanobacteriota</taxon>
        <taxon>Methanonatronarchaeia</taxon>
        <taxon>Methanonatronarchaeales</taxon>
        <taxon>Methanonatronarchaeaceae</taxon>
        <taxon>Candidatus Methanohalarchaeum</taxon>
    </lineage>
</organism>
<dbReference type="Pfam" id="PF09868">
    <property type="entry name" value="DUF2095"/>
    <property type="match status" value="1"/>
</dbReference>
<evidence type="ECO:0000256" key="1">
    <source>
        <dbReference type="SAM" id="MobiDB-lite"/>
    </source>
</evidence>
<proteinExistence type="predicted"/>
<dbReference type="InParanoid" id="A0A1Q6DV41"/>
<sequence length="122" mass="14501">MKKKIDLDYIEENFPKIYEEIKESEDLEIDEVVGREKEQPKKQDNIEKEREKSKKETKMPTVIDHLKGCKNDDEAIEIINFFKKQKEIPNTYAENLIEKIDKEGVRTFGEKREKGKLEKEGL</sequence>
<dbReference type="Proteomes" id="UP000185744">
    <property type="component" value="Unassembled WGS sequence"/>
</dbReference>
<dbReference type="AlphaFoldDB" id="A0A1Q6DV41"/>
<feature type="compositionally biased region" description="Basic and acidic residues" evidence="1">
    <location>
        <begin position="32"/>
        <end position="59"/>
    </location>
</feature>
<dbReference type="InterPro" id="IPR018662">
    <property type="entry name" value="DUF2095"/>
</dbReference>